<sequence>MQSRKFHSKTFWHLNLKNATEFLPQRAQRDCLAKKQGITSRTRIEQQQQQQLAAILAQEQSNKEPK</sequence>
<evidence type="ECO:0000313" key="1">
    <source>
        <dbReference type="Proteomes" id="UP001652661"/>
    </source>
</evidence>
<accession>A0ABM4GBL0</accession>
<reference evidence="2" key="2">
    <citation type="submission" date="2025-08" db="UniProtKB">
        <authorList>
            <consortium name="RefSeq"/>
        </authorList>
    </citation>
    <scope>IDENTIFICATION</scope>
    <source>
        <strain evidence="2">14028-0561.14</strain>
        <tissue evidence="2">Whole fly</tissue>
    </source>
</reference>
<dbReference type="GeneID" id="108082525"/>
<proteinExistence type="predicted"/>
<keyword evidence="1" id="KW-1185">Reference proteome</keyword>
<dbReference type="Proteomes" id="UP001652661">
    <property type="component" value="Chromosome 2R"/>
</dbReference>
<organism evidence="1 2">
    <name type="scientific">Drosophila kikkawai</name>
    <name type="common">Fruit fly</name>
    <dbReference type="NCBI Taxonomy" id="30033"/>
    <lineage>
        <taxon>Eukaryota</taxon>
        <taxon>Metazoa</taxon>
        <taxon>Ecdysozoa</taxon>
        <taxon>Arthropoda</taxon>
        <taxon>Hexapoda</taxon>
        <taxon>Insecta</taxon>
        <taxon>Pterygota</taxon>
        <taxon>Neoptera</taxon>
        <taxon>Endopterygota</taxon>
        <taxon>Diptera</taxon>
        <taxon>Brachycera</taxon>
        <taxon>Muscomorpha</taxon>
        <taxon>Ephydroidea</taxon>
        <taxon>Drosophilidae</taxon>
        <taxon>Drosophila</taxon>
        <taxon>Sophophora</taxon>
    </lineage>
</organism>
<evidence type="ECO:0000313" key="2">
    <source>
        <dbReference type="RefSeq" id="XP_070140105.1"/>
    </source>
</evidence>
<name>A0ABM4GBL0_DROKI</name>
<dbReference type="RefSeq" id="XP_070140105.1">
    <property type="nucleotide sequence ID" value="XM_070284004.1"/>
</dbReference>
<reference evidence="1" key="1">
    <citation type="submission" date="2025-05" db="UniProtKB">
        <authorList>
            <consortium name="RefSeq"/>
        </authorList>
    </citation>
    <scope>NUCLEOTIDE SEQUENCE [LARGE SCALE GENOMIC DNA]</scope>
    <source>
        <strain evidence="1">14028-0561.14</strain>
    </source>
</reference>
<gene>
    <name evidence="2" type="primary">sano</name>
</gene>
<protein>
    <submittedName>
        <fullName evidence="2">Uncharacterized protein sano isoform X2</fullName>
    </submittedName>
</protein>